<sequence>MSFLGPIYAWITANFSHRHVPLENTFPKSNATANNHVQQKV</sequence>
<reference evidence="1 2" key="1">
    <citation type="journal article" date="2007" name="PLoS Genet.">
        <title>A tale of two oxidation states: bacterial colonization of arsenic-rich environments.</title>
        <authorList>
            <person name="Muller D."/>
            <person name="Medigue C."/>
            <person name="Koechler S."/>
            <person name="Barbe V."/>
            <person name="Barakat M."/>
            <person name="Talla E."/>
            <person name="Bonnefoy V."/>
            <person name="Krin E."/>
            <person name="Arsene-Ploetze F."/>
            <person name="Carapito C."/>
            <person name="Chandler M."/>
            <person name="Cournoyer B."/>
            <person name="Cruveiller S."/>
            <person name="Dossat C."/>
            <person name="Duval S."/>
            <person name="Heymann M."/>
            <person name="Leize E."/>
            <person name="Lieutaud A."/>
            <person name="Lievremont D."/>
            <person name="Makita Y."/>
            <person name="Mangenot S."/>
            <person name="Nitschke W."/>
            <person name="Ortet P."/>
            <person name="Perdrial N."/>
            <person name="Schoepp B."/>
            <person name="Siguier N."/>
            <person name="Simeonova D.D."/>
            <person name="Rouy Z."/>
            <person name="Segurens B."/>
            <person name="Turlin E."/>
            <person name="Vallenet D."/>
            <person name="Van Dorsselaer A."/>
            <person name="Weiss S."/>
            <person name="Weissenbach J."/>
            <person name="Lett M.C."/>
            <person name="Danchin A."/>
            <person name="Bertin P.N."/>
        </authorList>
    </citation>
    <scope>NUCLEOTIDE SEQUENCE [LARGE SCALE GENOMIC DNA]</scope>
    <source>
        <strain evidence="2">ULPAs1</strain>
    </source>
</reference>
<dbReference type="AlphaFoldDB" id="A4G8G0"/>
<protein>
    <submittedName>
        <fullName evidence="1">Uncharacterized protein</fullName>
    </submittedName>
</protein>
<name>A4G8G0_HERAR</name>
<accession>A4G8G0</accession>
<gene>
    <name evidence="1" type="ordered locus">HEAR2675</name>
</gene>
<dbReference type="Proteomes" id="UP000006697">
    <property type="component" value="Chromosome"/>
</dbReference>
<keyword evidence="2" id="KW-1185">Reference proteome</keyword>
<evidence type="ECO:0000313" key="2">
    <source>
        <dbReference type="Proteomes" id="UP000006697"/>
    </source>
</evidence>
<dbReference type="EMBL" id="CU207211">
    <property type="protein sequence ID" value="CAL62797.1"/>
    <property type="molecule type" value="Genomic_DNA"/>
</dbReference>
<dbReference type="KEGG" id="har:HEAR2675"/>
<dbReference type="HOGENOM" id="CLU_3271162_0_0_4"/>
<proteinExistence type="predicted"/>
<dbReference type="STRING" id="204773.HEAR2675"/>
<evidence type="ECO:0000313" key="1">
    <source>
        <dbReference type="EMBL" id="CAL62797.1"/>
    </source>
</evidence>
<organism evidence="1 2">
    <name type="scientific">Herminiimonas arsenicoxydans</name>
    <dbReference type="NCBI Taxonomy" id="204773"/>
    <lineage>
        <taxon>Bacteria</taxon>
        <taxon>Pseudomonadati</taxon>
        <taxon>Pseudomonadota</taxon>
        <taxon>Betaproteobacteria</taxon>
        <taxon>Burkholderiales</taxon>
        <taxon>Oxalobacteraceae</taxon>
        <taxon>Herminiimonas</taxon>
    </lineage>
</organism>